<proteinExistence type="predicted"/>
<dbReference type="EMBL" id="JAUSUD010000031">
    <property type="protein sequence ID" value="MDQ0233126.1"/>
    <property type="molecule type" value="Genomic_DNA"/>
</dbReference>
<protein>
    <recommendedName>
        <fullName evidence="3">Transposase</fullName>
    </recommendedName>
</protein>
<name>A0ABT9ZLF5_9BACI</name>
<sequence length="33" mass="4047">MARILVNKLDQLPDANHMIYFGRYNNWLIEEMH</sequence>
<keyword evidence="2" id="KW-1185">Reference proteome</keyword>
<accession>A0ABT9ZLF5</accession>
<evidence type="ECO:0000313" key="1">
    <source>
        <dbReference type="EMBL" id="MDQ0233126.1"/>
    </source>
</evidence>
<organism evidence="1 2">
    <name type="scientific">Metabacillus malikii</name>
    <dbReference type="NCBI Taxonomy" id="1504265"/>
    <lineage>
        <taxon>Bacteria</taxon>
        <taxon>Bacillati</taxon>
        <taxon>Bacillota</taxon>
        <taxon>Bacilli</taxon>
        <taxon>Bacillales</taxon>
        <taxon>Bacillaceae</taxon>
        <taxon>Metabacillus</taxon>
    </lineage>
</organism>
<evidence type="ECO:0008006" key="3">
    <source>
        <dbReference type="Google" id="ProtNLM"/>
    </source>
</evidence>
<dbReference type="Proteomes" id="UP001234495">
    <property type="component" value="Unassembled WGS sequence"/>
</dbReference>
<comment type="caution">
    <text evidence="1">The sequence shown here is derived from an EMBL/GenBank/DDBJ whole genome shotgun (WGS) entry which is preliminary data.</text>
</comment>
<reference evidence="1 2" key="1">
    <citation type="submission" date="2023-07" db="EMBL/GenBank/DDBJ databases">
        <title>Genomic Encyclopedia of Type Strains, Phase IV (KMG-IV): sequencing the most valuable type-strain genomes for metagenomic binning, comparative biology and taxonomic classification.</title>
        <authorList>
            <person name="Goeker M."/>
        </authorList>
    </citation>
    <scope>NUCLEOTIDE SEQUENCE [LARGE SCALE GENOMIC DNA]</scope>
    <source>
        <strain evidence="1 2">DSM 29005</strain>
    </source>
</reference>
<evidence type="ECO:0000313" key="2">
    <source>
        <dbReference type="Proteomes" id="UP001234495"/>
    </source>
</evidence>
<gene>
    <name evidence="1" type="ORF">J2S19_004467</name>
</gene>